<evidence type="ECO:0000313" key="2">
    <source>
        <dbReference type="Proteomes" id="UP000886748"/>
    </source>
</evidence>
<gene>
    <name evidence="1" type="ORF">IAD26_05600</name>
</gene>
<dbReference type="EMBL" id="DVOD01000043">
    <property type="protein sequence ID" value="HIU92593.1"/>
    <property type="molecule type" value="Genomic_DNA"/>
</dbReference>
<name>A0A9D1MZW7_9CLOT</name>
<accession>A0A9D1MZW7</accession>
<comment type="caution">
    <text evidence="1">The sequence shown here is derived from an EMBL/GenBank/DDBJ whole genome shotgun (WGS) entry which is preliminary data.</text>
</comment>
<organism evidence="1 2">
    <name type="scientific">Candidatus Limenecus avicola</name>
    <dbReference type="NCBI Taxonomy" id="2840847"/>
    <lineage>
        <taxon>Bacteria</taxon>
        <taxon>Bacillati</taxon>
        <taxon>Bacillota</taxon>
        <taxon>Clostridia</taxon>
        <taxon>Eubacteriales</taxon>
        <taxon>Clostridiaceae</taxon>
        <taxon>Clostridiaceae incertae sedis</taxon>
        <taxon>Candidatus Limenecus</taxon>
    </lineage>
</organism>
<dbReference type="InterPro" id="IPR029058">
    <property type="entry name" value="AB_hydrolase_fold"/>
</dbReference>
<dbReference type="Pfam" id="PF04301">
    <property type="entry name" value="BioG"/>
    <property type="match status" value="1"/>
</dbReference>
<dbReference type="SUPFAM" id="SSF53474">
    <property type="entry name" value="alpha/beta-Hydrolases"/>
    <property type="match status" value="1"/>
</dbReference>
<reference evidence="1" key="2">
    <citation type="journal article" date="2021" name="PeerJ">
        <title>Extensive microbial diversity within the chicken gut microbiome revealed by metagenomics and culture.</title>
        <authorList>
            <person name="Gilroy R."/>
            <person name="Ravi A."/>
            <person name="Getino M."/>
            <person name="Pursley I."/>
            <person name="Horton D.L."/>
            <person name="Alikhan N.F."/>
            <person name="Baker D."/>
            <person name="Gharbi K."/>
            <person name="Hall N."/>
            <person name="Watson M."/>
            <person name="Adriaenssens E.M."/>
            <person name="Foster-Nyarko E."/>
            <person name="Jarju S."/>
            <person name="Secka A."/>
            <person name="Antonio M."/>
            <person name="Oren A."/>
            <person name="Chaudhuri R.R."/>
            <person name="La Ragione R."/>
            <person name="Hildebrand F."/>
            <person name="Pallen M.J."/>
        </authorList>
    </citation>
    <scope>NUCLEOTIDE SEQUENCE</scope>
    <source>
        <strain evidence="1">CHK154-7741</strain>
    </source>
</reference>
<evidence type="ECO:0000313" key="1">
    <source>
        <dbReference type="EMBL" id="HIU92593.1"/>
    </source>
</evidence>
<proteinExistence type="predicted"/>
<sequence>MRIHLEKNNSENLILFFCGWGMDENPFSILNNTSDVLYVYDYTTPEFDVFDFSAYKKVDLLAFSYGVYASGITNLSNVKLNSCTAINGTLIPVDDRLGVPIRQFELTEKMDSQTVVKFRERLFGGEKAKEHFEIFENHLPKRNAQSCTQELMGMKRYVPQFPVPSSRFDKVYISKYDRCVPTRNQQNFWRNVSNVEMKELETGHFPFYNYNSLEELLSSND</sequence>
<protein>
    <submittedName>
        <fullName evidence="1">DUF452 family protein</fullName>
    </submittedName>
</protein>
<dbReference type="Proteomes" id="UP000886748">
    <property type="component" value="Unassembled WGS sequence"/>
</dbReference>
<reference evidence="1" key="1">
    <citation type="submission" date="2020-10" db="EMBL/GenBank/DDBJ databases">
        <authorList>
            <person name="Gilroy R."/>
        </authorList>
    </citation>
    <scope>NUCLEOTIDE SEQUENCE</scope>
    <source>
        <strain evidence="1">CHK154-7741</strain>
    </source>
</reference>
<dbReference type="AlphaFoldDB" id="A0A9D1MZW7"/>
<dbReference type="InterPro" id="IPR007398">
    <property type="entry name" value="BioG"/>
</dbReference>